<sequence length="45" mass="5430">MTWIQLCPVSKMDCQYLENRFLEVSMRIDEILSNDILDLQFNHLN</sequence>
<protein>
    <submittedName>
        <fullName evidence="1">20321_t:CDS:1</fullName>
    </submittedName>
</protein>
<keyword evidence="2" id="KW-1185">Reference proteome</keyword>
<dbReference type="Proteomes" id="UP000789901">
    <property type="component" value="Unassembled WGS sequence"/>
</dbReference>
<proteinExistence type="predicted"/>
<accession>A0ABN7UD88</accession>
<dbReference type="EMBL" id="CAJVQB010002253">
    <property type="protein sequence ID" value="CAG8567781.1"/>
    <property type="molecule type" value="Genomic_DNA"/>
</dbReference>
<comment type="caution">
    <text evidence="1">The sequence shown here is derived from an EMBL/GenBank/DDBJ whole genome shotgun (WGS) entry which is preliminary data.</text>
</comment>
<reference evidence="1 2" key="1">
    <citation type="submission" date="2021-06" db="EMBL/GenBank/DDBJ databases">
        <authorList>
            <person name="Kallberg Y."/>
            <person name="Tangrot J."/>
            <person name="Rosling A."/>
        </authorList>
    </citation>
    <scope>NUCLEOTIDE SEQUENCE [LARGE SCALE GENOMIC DNA]</scope>
    <source>
        <strain evidence="1 2">120-4 pot B 10/14</strain>
    </source>
</reference>
<evidence type="ECO:0000313" key="1">
    <source>
        <dbReference type="EMBL" id="CAG8567781.1"/>
    </source>
</evidence>
<gene>
    <name evidence="1" type="ORF">GMARGA_LOCUS5333</name>
</gene>
<organism evidence="1 2">
    <name type="scientific">Gigaspora margarita</name>
    <dbReference type="NCBI Taxonomy" id="4874"/>
    <lineage>
        <taxon>Eukaryota</taxon>
        <taxon>Fungi</taxon>
        <taxon>Fungi incertae sedis</taxon>
        <taxon>Mucoromycota</taxon>
        <taxon>Glomeromycotina</taxon>
        <taxon>Glomeromycetes</taxon>
        <taxon>Diversisporales</taxon>
        <taxon>Gigasporaceae</taxon>
        <taxon>Gigaspora</taxon>
    </lineage>
</organism>
<name>A0ABN7UD88_GIGMA</name>
<evidence type="ECO:0000313" key="2">
    <source>
        <dbReference type="Proteomes" id="UP000789901"/>
    </source>
</evidence>